<dbReference type="EMBL" id="LEKT01000050">
    <property type="protein sequence ID" value="KMO85689.1"/>
    <property type="molecule type" value="Genomic_DNA"/>
</dbReference>
<gene>
    <name evidence="2" type="ORF">AB840_12200</name>
</gene>
<comment type="caution">
    <text evidence="2">The sequence shown here is derived from an EMBL/GenBank/DDBJ whole genome shotgun (WGS) entry which is preliminary data.</text>
</comment>
<dbReference type="InParanoid" id="A0A0J6WT58"/>
<evidence type="ECO:0000256" key="1">
    <source>
        <dbReference type="SAM" id="Phobius"/>
    </source>
</evidence>
<keyword evidence="3" id="KW-1185">Reference proteome</keyword>
<evidence type="ECO:0000313" key="3">
    <source>
        <dbReference type="Proteomes" id="UP000036503"/>
    </source>
</evidence>
<evidence type="ECO:0000313" key="2">
    <source>
        <dbReference type="EMBL" id="KMO85689.1"/>
    </source>
</evidence>
<protein>
    <submittedName>
        <fullName evidence="2">Uncharacterized protein</fullName>
    </submittedName>
</protein>
<dbReference type="PATRIC" id="fig|1122219.3.peg.2417"/>
<sequence length="81" mass="9021">MNQAIDSDDKMVQNAMSAAYRNLQHELTIAPWINDHKPQKSIPEWYATDYGEPVTLAEIALVSLKVIPIAFVIGLILAAWA</sequence>
<keyword evidence="1" id="KW-0812">Transmembrane</keyword>
<reference evidence="2 3" key="1">
    <citation type="submission" date="2015-06" db="EMBL/GenBank/DDBJ databases">
        <title>Draft genome sequence of beer spoilage bacterium Megasphaera cerevisiae type strain 20462.</title>
        <authorList>
            <person name="Kutumbaka K."/>
            <person name="Pasmowitz J."/>
            <person name="Mategko J."/>
            <person name="Reyes D."/>
            <person name="Friedrich A."/>
            <person name="Han S."/>
            <person name="Martens-Habbena W."/>
            <person name="Neal-McKinney J."/>
            <person name="Janagama H.K."/>
            <person name="Nadala C."/>
            <person name="Samadpour M."/>
        </authorList>
    </citation>
    <scope>NUCLEOTIDE SEQUENCE [LARGE SCALE GENOMIC DNA]</scope>
    <source>
        <strain evidence="2 3">DSM 20462</strain>
    </source>
</reference>
<feature type="transmembrane region" description="Helical" evidence="1">
    <location>
        <begin position="59"/>
        <end position="80"/>
    </location>
</feature>
<dbReference type="RefSeq" id="WP_048515123.1">
    <property type="nucleotide sequence ID" value="NZ_FUXD01000040.1"/>
</dbReference>
<dbReference type="Proteomes" id="UP000036503">
    <property type="component" value="Unassembled WGS sequence"/>
</dbReference>
<keyword evidence="1" id="KW-0472">Membrane</keyword>
<organism evidence="2 3">
    <name type="scientific">Megasphaera cerevisiae DSM 20462</name>
    <dbReference type="NCBI Taxonomy" id="1122219"/>
    <lineage>
        <taxon>Bacteria</taxon>
        <taxon>Bacillati</taxon>
        <taxon>Bacillota</taxon>
        <taxon>Negativicutes</taxon>
        <taxon>Veillonellales</taxon>
        <taxon>Veillonellaceae</taxon>
        <taxon>Megasphaera</taxon>
    </lineage>
</organism>
<name>A0A0J6WT58_9FIRM</name>
<proteinExistence type="predicted"/>
<keyword evidence="1" id="KW-1133">Transmembrane helix</keyword>
<dbReference type="AlphaFoldDB" id="A0A0J6WT58"/>
<accession>A0A0J6WT58</accession>